<dbReference type="AlphaFoldDB" id="A0AAE7C2W8"/>
<dbReference type="Proteomes" id="UP000276901">
    <property type="component" value="Unassembled WGS sequence"/>
</dbReference>
<evidence type="ECO:0000259" key="2">
    <source>
        <dbReference type="Pfam" id="PF21130"/>
    </source>
</evidence>
<keyword evidence="5" id="KW-1185">Reference proteome</keyword>
<evidence type="ECO:0008006" key="7">
    <source>
        <dbReference type="Google" id="ProtNLM"/>
    </source>
</evidence>
<dbReference type="KEGG" id="fcl:A4G17_03815"/>
<proteinExistence type="predicted"/>
<dbReference type="EMBL" id="RKQT01000005">
    <property type="protein sequence ID" value="RPE91109.1"/>
    <property type="molecule type" value="Genomic_DNA"/>
</dbReference>
<dbReference type="SUPFAM" id="SSF101790">
    <property type="entry name" value="Aminomethyltransferase beta-barrel domain"/>
    <property type="match status" value="1"/>
</dbReference>
<feature type="domain" description="tRNA-modifying protein YgfZ-like beta-barrel" evidence="2">
    <location>
        <begin position="206"/>
        <end position="271"/>
    </location>
</feature>
<evidence type="ECO:0000313" key="5">
    <source>
        <dbReference type="Proteomes" id="UP000276901"/>
    </source>
</evidence>
<dbReference type="PANTHER" id="PTHR22602:SF0">
    <property type="entry name" value="TRANSFERASE CAF17, MITOCHONDRIAL-RELATED"/>
    <property type="match status" value="1"/>
</dbReference>
<dbReference type="NCBIfam" id="TIGR03317">
    <property type="entry name" value="ygfZ_signature"/>
    <property type="match status" value="1"/>
</dbReference>
<dbReference type="InterPro" id="IPR045179">
    <property type="entry name" value="YgfZ/GcvT"/>
</dbReference>
<protein>
    <recommendedName>
        <fullName evidence="7">Aminomethyltransferase folate-binding domain-containing protein</fullName>
    </recommendedName>
</protein>
<evidence type="ECO:0000259" key="1">
    <source>
        <dbReference type="Pfam" id="PF01571"/>
    </source>
</evidence>
<dbReference type="Proteomes" id="UP000502287">
    <property type="component" value="Chromosome"/>
</dbReference>
<evidence type="ECO:0000313" key="3">
    <source>
        <dbReference type="EMBL" id="QIM65820.1"/>
    </source>
</evidence>
<dbReference type="EMBL" id="CP015029">
    <property type="protein sequence ID" value="QIM65820.1"/>
    <property type="molecule type" value="Genomic_DNA"/>
</dbReference>
<dbReference type="Gene3D" id="2.40.30.160">
    <property type="match status" value="1"/>
</dbReference>
<reference evidence="3 6" key="1">
    <citation type="submission" date="2016-03" db="EMBL/GenBank/DDBJ databases">
        <authorList>
            <person name="Hansen M.J."/>
            <person name="Bojesen A.M."/>
            <person name="Planet P."/>
        </authorList>
    </citation>
    <scope>NUCLEOTIDE SEQUENCE [LARGE SCALE GENOMIC DNA]</scope>
    <source>
        <strain evidence="3 6">HPA 21</strain>
    </source>
</reference>
<dbReference type="PANTHER" id="PTHR22602">
    <property type="entry name" value="TRANSFERASE CAF17, MITOCHONDRIAL-RELATED"/>
    <property type="match status" value="1"/>
</dbReference>
<dbReference type="Pfam" id="PF01571">
    <property type="entry name" value="GCV_T"/>
    <property type="match status" value="1"/>
</dbReference>
<gene>
    <name evidence="3" type="ORF">A4G17_03815</name>
    <name evidence="4" type="ORF">EDC49_1823</name>
</gene>
<dbReference type="RefSeq" id="WP_123957418.1">
    <property type="nucleotide sequence ID" value="NZ_CP015029.1"/>
</dbReference>
<dbReference type="InterPro" id="IPR029043">
    <property type="entry name" value="GcvT/YgfZ_C"/>
</dbReference>
<evidence type="ECO:0000313" key="4">
    <source>
        <dbReference type="EMBL" id="RPE91109.1"/>
    </source>
</evidence>
<dbReference type="InterPro" id="IPR048451">
    <property type="entry name" value="YgfZ_barrel"/>
</dbReference>
<dbReference type="SUPFAM" id="SSF103025">
    <property type="entry name" value="Folate-binding domain"/>
    <property type="match status" value="1"/>
</dbReference>
<dbReference type="Pfam" id="PF21130">
    <property type="entry name" value="YgfZ_barrel"/>
    <property type="match status" value="1"/>
</dbReference>
<dbReference type="Gene3D" id="3.30.70.1400">
    <property type="entry name" value="Aminomethyltransferase beta-barrel domains"/>
    <property type="match status" value="1"/>
</dbReference>
<name>A0AAE7C2W8_9PAST</name>
<organism evidence="3 6">
    <name type="scientific">Frederiksenia canicola</name>
    <dbReference type="NCBI Taxonomy" id="123824"/>
    <lineage>
        <taxon>Bacteria</taxon>
        <taxon>Pseudomonadati</taxon>
        <taxon>Pseudomonadota</taxon>
        <taxon>Gammaproteobacteria</taxon>
        <taxon>Pasteurellales</taxon>
        <taxon>Pasteurellaceae</taxon>
        <taxon>Frederiksenia</taxon>
    </lineage>
</organism>
<dbReference type="InterPro" id="IPR006222">
    <property type="entry name" value="GCVT_N"/>
</dbReference>
<dbReference type="InterPro" id="IPR017703">
    <property type="entry name" value="YgfZ/GCV_T_CS"/>
</dbReference>
<accession>A0AAE7C2W8</accession>
<reference evidence="4 5" key="2">
    <citation type="submission" date="2018-11" db="EMBL/GenBank/DDBJ databases">
        <title>Genomic Encyclopedia of Type Strains, Phase IV (KMG-IV): sequencing the most valuable type-strain genomes for metagenomic binning, comparative biology and taxonomic classification.</title>
        <authorList>
            <person name="Goeker M."/>
        </authorList>
    </citation>
    <scope>NUCLEOTIDE SEQUENCE [LARGE SCALE GENOMIC DNA]</scope>
    <source>
        <strain evidence="4 5">DSM 25797</strain>
    </source>
</reference>
<feature type="domain" description="GCVT N-terminal" evidence="1">
    <location>
        <begin position="16"/>
        <end position="123"/>
    </location>
</feature>
<sequence length="288" mass="32546">MCKIQPNLLIRLDQYRLIEINGVDAEKYLQGQLTCDVSKLADGEQTLTCHCDPKGKMSSLFRLYRKTATQFFMIVRHELLPEALVQLKKYAVFSKVTFTELDTAIFGTTSGEILAKFCEEVTACALPGTPSRHLFWGDIELDTNHSSDVWDLLDIQHGVPILHKPHQFELIPQAVNLQCLDQAISFTKGCYIGQETVARAKYRGANKRAMFTFVGEFHGSELPDIASAIEMQIGEHWKSTGLILSRVPQDNHLWLQVVLNKEIEPDAAFRVGQIPLQLVELPYSLDEN</sequence>
<evidence type="ECO:0000313" key="6">
    <source>
        <dbReference type="Proteomes" id="UP000502287"/>
    </source>
</evidence>
<dbReference type="GO" id="GO:0016226">
    <property type="term" value="P:iron-sulfur cluster assembly"/>
    <property type="evidence" value="ECO:0007669"/>
    <property type="project" value="TreeGrafter"/>
</dbReference>